<name>A0A9P1C871_9DINO</name>
<dbReference type="EMBL" id="CAMXCT030001081">
    <property type="protein sequence ID" value="CAL4773739.1"/>
    <property type="molecule type" value="Genomic_DNA"/>
</dbReference>
<dbReference type="EMBL" id="CAMXCT010001081">
    <property type="protein sequence ID" value="CAI3986427.1"/>
    <property type="molecule type" value="Genomic_DNA"/>
</dbReference>
<reference evidence="3" key="2">
    <citation type="submission" date="2024-04" db="EMBL/GenBank/DDBJ databases">
        <authorList>
            <person name="Chen Y."/>
            <person name="Shah S."/>
            <person name="Dougan E. K."/>
            <person name="Thang M."/>
            <person name="Chan C."/>
        </authorList>
    </citation>
    <scope>NUCLEOTIDE SEQUENCE [LARGE SCALE GENOMIC DNA]</scope>
</reference>
<evidence type="ECO:0000313" key="2">
    <source>
        <dbReference type="EMBL" id="CAI3986427.1"/>
    </source>
</evidence>
<evidence type="ECO:0000256" key="1">
    <source>
        <dbReference type="SAM" id="MobiDB-lite"/>
    </source>
</evidence>
<dbReference type="Proteomes" id="UP001152797">
    <property type="component" value="Unassembled WGS sequence"/>
</dbReference>
<dbReference type="AlphaFoldDB" id="A0A9P1C871"/>
<dbReference type="EMBL" id="CAMXCT020001081">
    <property type="protein sequence ID" value="CAL1139802.1"/>
    <property type="molecule type" value="Genomic_DNA"/>
</dbReference>
<proteinExistence type="predicted"/>
<reference evidence="2" key="1">
    <citation type="submission" date="2022-10" db="EMBL/GenBank/DDBJ databases">
        <authorList>
            <person name="Chen Y."/>
            <person name="Dougan E. K."/>
            <person name="Chan C."/>
            <person name="Rhodes N."/>
            <person name="Thang M."/>
        </authorList>
    </citation>
    <scope>NUCLEOTIDE SEQUENCE</scope>
</reference>
<protein>
    <submittedName>
        <fullName evidence="2">Uncharacterized protein</fullName>
    </submittedName>
</protein>
<evidence type="ECO:0000313" key="4">
    <source>
        <dbReference type="Proteomes" id="UP001152797"/>
    </source>
</evidence>
<evidence type="ECO:0000313" key="3">
    <source>
        <dbReference type="EMBL" id="CAL1139802.1"/>
    </source>
</evidence>
<sequence>MSVSGDDDDLPTCECGQTMTIEKGTIPMWRCNICEELKASVLKYTCACGRSVCDECAWLNCGEEIEEEWEEDYEEWDECCEIGASNFWNGCDQYQHQEEEQWQDWDCEASPEDWEEYGEYGQWNEYCEVGAQEWSGCDQDDEAVAKYSDQLPTLLTEAQKATQELKAALNLKDCDAAPCDEICRNSNAMHTSESGDRPNGHTPSDSL</sequence>
<comment type="caution">
    <text evidence="2">The sequence shown here is derived from an EMBL/GenBank/DDBJ whole genome shotgun (WGS) entry which is preliminary data.</text>
</comment>
<organism evidence="2">
    <name type="scientific">Cladocopium goreaui</name>
    <dbReference type="NCBI Taxonomy" id="2562237"/>
    <lineage>
        <taxon>Eukaryota</taxon>
        <taxon>Sar</taxon>
        <taxon>Alveolata</taxon>
        <taxon>Dinophyceae</taxon>
        <taxon>Suessiales</taxon>
        <taxon>Symbiodiniaceae</taxon>
        <taxon>Cladocopium</taxon>
    </lineage>
</organism>
<keyword evidence="4" id="KW-1185">Reference proteome</keyword>
<accession>A0A9P1C871</accession>
<feature type="region of interest" description="Disordered" evidence="1">
    <location>
        <begin position="187"/>
        <end position="207"/>
    </location>
</feature>
<gene>
    <name evidence="2" type="ORF">C1SCF055_LOCUS13781</name>
</gene>